<dbReference type="Gene3D" id="3.40.50.300">
    <property type="entry name" value="P-loop containing nucleotide triphosphate hydrolases"/>
    <property type="match status" value="1"/>
</dbReference>
<keyword evidence="3" id="KW-0547">Nucleotide-binding</keyword>
<comment type="similarity">
    <text evidence="1">Belongs to the ABC transporter superfamily.</text>
</comment>
<dbReference type="EMBL" id="VNJJ01000001">
    <property type="protein sequence ID" value="TVY04292.1"/>
    <property type="molecule type" value="Genomic_DNA"/>
</dbReference>
<dbReference type="InterPro" id="IPR003593">
    <property type="entry name" value="AAA+_ATPase"/>
</dbReference>
<keyword evidence="2" id="KW-0813">Transport</keyword>
<dbReference type="InterPro" id="IPR017871">
    <property type="entry name" value="ABC_transporter-like_CS"/>
</dbReference>
<accession>A0A559JWM6</accession>
<dbReference type="PROSITE" id="PS50893">
    <property type="entry name" value="ABC_TRANSPORTER_2"/>
    <property type="match status" value="1"/>
</dbReference>
<dbReference type="GO" id="GO:0005524">
    <property type="term" value="F:ATP binding"/>
    <property type="evidence" value="ECO:0007669"/>
    <property type="project" value="UniProtKB-KW"/>
</dbReference>
<evidence type="ECO:0000256" key="4">
    <source>
        <dbReference type="ARBA" id="ARBA00022840"/>
    </source>
</evidence>
<name>A0A559JWM6_9BACL</name>
<keyword evidence="4 6" id="KW-0067">ATP-binding</keyword>
<dbReference type="RefSeq" id="WP_144697663.1">
    <property type="nucleotide sequence ID" value="NZ_VNJJ01000001.1"/>
</dbReference>
<dbReference type="PROSITE" id="PS00211">
    <property type="entry name" value="ABC_TRANSPORTER_1"/>
    <property type="match status" value="1"/>
</dbReference>
<dbReference type="SMART" id="SM00382">
    <property type="entry name" value="AAA"/>
    <property type="match status" value="1"/>
</dbReference>
<evidence type="ECO:0000313" key="7">
    <source>
        <dbReference type="Proteomes" id="UP000316330"/>
    </source>
</evidence>
<gene>
    <name evidence="6" type="ORF">FPZ45_01475</name>
</gene>
<dbReference type="GO" id="GO:0016887">
    <property type="term" value="F:ATP hydrolysis activity"/>
    <property type="evidence" value="ECO:0007669"/>
    <property type="project" value="InterPro"/>
</dbReference>
<keyword evidence="7" id="KW-1185">Reference proteome</keyword>
<evidence type="ECO:0000256" key="3">
    <source>
        <dbReference type="ARBA" id="ARBA00022741"/>
    </source>
</evidence>
<reference evidence="6 7" key="1">
    <citation type="submission" date="2019-07" db="EMBL/GenBank/DDBJ databases">
        <authorList>
            <person name="Kim J."/>
        </authorList>
    </citation>
    <scope>NUCLEOTIDE SEQUENCE [LARGE SCALE GENOMIC DNA]</scope>
    <source>
        <strain evidence="6 7">G13</strain>
    </source>
</reference>
<feature type="domain" description="ABC transporter" evidence="5">
    <location>
        <begin position="15"/>
        <end position="244"/>
    </location>
</feature>
<dbReference type="PANTHER" id="PTHR43335:SF4">
    <property type="entry name" value="ABC TRANSPORTER, ATP-BINDING PROTEIN"/>
    <property type="match status" value="1"/>
</dbReference>
<dbReference type="InterPro" id="IPR027417">
    <property type="entry name" value="P-loop_NTPase"/>
</dbReference>
<dbReference type="AlphaFoldDB" id="A0A559JWM6"/>
<dbReference type="SUPFAM" id="SSF52540">
    <property type="entry name" value="P-loop containing nucleoside triphosphate hydrolases"/>
    <property type="match status" value="1"/>
</dbReference>
<dbReference type="PANTHER" id="PTHR43335">
    <property type="entry name" value="ABC TRANSPORTER, ATP-BINDING PROTEIN"/>
    <property type="match status" value="1"/>
</dbReference>
<organism evidence="6 7">
    <name type="scientific">Cohnella terricola</name>
    <dbReference type="NCBI Taxonomy" id="1289167"/>
    <lineage>
        <taxon>Bacteria</taxon>
        <taxon>Bacillati</taxon>
        <taxon>Bacillota</taxon>
        <taxon>Bacilli</taxon>
        <taxon>Bacillales</taxon>
        <taxon>Paenibacillaceae</taxon>
        <taxon>Cohnella</taxon>
    </lineage>
</organism>
<dbReference type="InterPro" id="IPR003439">
    <property type="entry name" value="ABC_transporter-like_ATP-bd"/>
</dbReference>
<evidence type="ECO:0000256" key="2">
    <source>
        <dbReference type="ARBA" id="ARBA00022448"/>
    </source>
</evidence>
<dbReference type="Proteomes" id="UP000316330">
    <property type="component" value="Unassembled WGS sequence"/>
</dbReference>
<protein>
    <submittedName>
        <fullName evidence="6">ABC transporter ATP-binding protein</fullName>
    </submittedName>
</protein>
<evidence type="ECO:0000259" key="5">
    <source>
        <dbReference type="PROSITE" id="PS50893"/>
    </source>
</evidence>
<evidence type="ECO:0000313" key="6">
    <source>
        <dbReference type="EMBL" id="TVY04292.1"/>
    </source>
</evidence>
<comment type="caution">
    <text evidence="6">The sequence shown here is derived from an EMBL/GenBank/DDBJ whole genome shotgun (WGS) entry which is preliminary data.</text>
</comment>
<evidence type="ECO:0000256" key="1">
    <source>
        <dbReference type="ARBA" id="ARBA00005417"/>
    </source>
</evidence>
<dbReference type="Pfam" id="PF00005">
    <property type="entry name" value="ABC_tran"/>
    <property type="match status" value="1"/>
</dbReference>
<sequence length="317" mass="36226">MANRETAVRADKPAIEVIGATKVLNGRKIIDRLSFSVERGEIYGFLGPNGAGKTTTIRMMVGLIRMNEGDIRIQGHSIRTDRKRALAEVGAIVENPELYRYLTGRQNLQQYANLCERPIDRQRIDEVIRLVRLEDAIDRKVRTYSLGMRQRLGIAQAILHRPSLLLLDEPTNGLDPAGIRELRDYLRQLAREENMAIVVSSHLLSEIELLCDRVIIIQKGRFVAERTLKEEATTDVLSFEIELAESDENKDRMAQHLESRGFEKVDDSGRWTIPIRKEHVPALIESLVQDRVPLMQARIRTTALEDLFLRLTEEGIR</sequence>
<dbReference type="OrthoDB" id="9804819at2"/>
<proteinExistence type="inferred from homology"/>